<keyword evidence="2" id="KW-0175">Coiled coil</keyword>
<dbReference type="InterPro" id="IPR024455">
    <property type="entry name" value="Phage_capsid"/>
</dbReference>
<evidence type="ECO:0000259" key="3">
    <source>
        <dbReference type="Pfam" id="PF05065"/>
    </source>
</evidence>
<accession>A0A6M0SZA9</accession>
<dbReference type="Pfam" id="PF05065">
    <property type="entry name" value="Phage_capsid"/>
    <property type="match status" value="1"/>
</dbReference>
<proteinExistence type="predicted"/>
<comment type="caution">
    <text evidence="4">The sequence shown here is derived from an EMBL/GenBank/DDBJ whole genome shotgun (WGS) entry which is preliminary data.</text>
</comment>
<dbReference type="AlphaFoldDB" id="A0A6M0SZA9"/>
<feature type="coiled-coil region" evidence="2">
    <location>
        <begin position="4"/>
        <end position="65"/>
    </location>
</feature>
<organism evidence="4 5">
    <name type="scientific">Clostridium botulinum</name>
    <dbReference type="NCBI Taxonomy" id="1491"/>
    <lineage>
        <taxon>Bacteria</taxon>
        <taxon>Bacillati</taxon>
        <taxon>Bacillota</taxon>
        <taxon>Clostridia</taxon>
        <taxon>Eubacteriales</taxon>
        <taxon>Clostridiaceae</taxon>
        <taxon>Clostridium</taxon>
    </lineage>
</organism>
<dbReference type="SUPFAM" id="SSF56563">
    <property type="entry name" value="Major capsid protein gp5"/>
    <property type="match status" value="1"/>
</dbReference>
<gene>
    <name evidence="4" type="ORF">EXM42_10625</name>
</gene>
<dbReference type="InterPro" id="IPR054612">
    <property type="entry name" value="Phage_capsid-like_C"/>
</dbReference>
<evidence type="ECO:0000313" key="4">
    <source>
        <dbReference type="EMBL" id="NFA60826.1"/>
    </source>
</evidence>
<evidence type="ECO:0000313" key="5">
    <source>
        <dbReference type="Proteomes" id="UP000473089"/>
    </source>
</evidence>
<dbReference type="EMBL" id="SGJP01000020">
    <property type="protein sequence ID" value="NFA60826.1"/>
    <property type="molecule type" value="Genomic_DNA"/>
</dbReference>
<feature type="domain" description="Phage capsid-like C-terminal" evidence="3">
    <location>
        <begin position="122"/>
        <end position="397"/>
    </location>
</feature>
<name>A0A6M0SZA9_CLOBO</name>
<evidence type="ECO:0000256" key="1">
    <source>
        <dbReference type="ARBA" id="ARBA00004328"/>
    </source>
</evidence>
<sequence>MTKVQEIQAKIKEMKGEAKNLKTADDINAKIKEIEDLQAQLKIAEMEENDEKKALENKIKEGKMKNLSEEKDINNMGNKVIYNGNLFAKAIADATLKARNKKGFVFNEGEQRAISEHVGEDGGFAVPEDIKTEINKRLRDTTDISNLVNFEKVYTRSGQRTYEKRKKQTELTNLDEYGKIQEVDYRQLERISFKLHDCAGLKTIPNDLLEFAGEGLKNFIIEWLVDKVRFTKNIKILYGTGGENEVQGIMTFKDIKVIDLSATATIKDFKKLINVELPSYYKTSATWVTNQDGYNFLDCLEDKQGNSYLRPDPKNDEVDKLLRKNVVELPNEVLETKDGKIPVILGDLKSLYTYYSDGEYQLLSTNIGGGSFESNTTKTRLIYKMDGGIVDKDAVIIAYIPTTVVEKTTK</sequence>
<comment type="subcellular location">
    <subcellularLocation>
        <location evidence="1">Virion</location>
    </subcellularLocation>
</comment>
<protein>
    <submittedName>
        <fullName evidence="4">Phage major capsid protein</fullName>
    </submittedName>
</protein>
<dbReference type="Proteomes" id="UP000473089">
    <property type="component" value="Unassembled WGS sequence"/>
</dbReference>
<dbReference type="Gene3D" id="3.30.2400.10">
    <property type="entry name" value="Major capsid protein gp5"/>
    <property type="match status" value="1"/>
</dbReference>
<dbReference type="Gene3D" id="3.30.2320.10">
    <property type="entry name" value="hypothetical protein PF0899 domain"/>
    <property type="match status" value="1"/>
</dbReference>
<dbReference type="NCBIfam" id="TIGR01554">
    <property type="entry name" value="major_cap_HK97"/>
    <property type="match status" value="1"/>
</dbReference>
<evidence type="ECO:0000256" key="2">
    <source>
        <dbReference type="SAM" id="Coils"/>
    </source>
</evidence>
<reference evidence="4 5" key="1">
    <citation type="submission" date="2019-02" db="EMBL/GenBank/DDBJ databases">
        <title>Genome sequencing of Clostridium botulinum clinical isolates.</title>
        <authorList>
            <person name="Brunt J."/>
            <person name="Van Vliet A.H.M."/>
            <person name="Stringer S.C."/>
            <person name="Grant K.A."/>
            <person name="Carter A.C."/>
            <person name="Peck M.W."/>
        </authorList>
    </citation>
    <scope>NUCLEOTIDE SEQUENCE [LARGE SCALE GENOMIC DNA]</scope>
    <source>
        <strain evidence="4 5">R1125/03</strain>
    </source>
</reference>